<evidence type="ECO:0000313" key="2">
    <source>
        <dbReference type="Proteomes" id="UP000499080"/>
    </source>
</evidence>
<keyword evidence="2" id="KW-1185">Reference proteome</keyword>
<reference evidence="1 2" key="1">
    <citation type="journal article" date="2019" name="Sci. Rep.">
        <title>Orb-weaving spider Araneus ventricosus genome elucidates the spidroin gene catalogue.</title>
        <authorList>
            <person name="Kono N."/>
            <person name="Nakamura H."/>
            <person name="Ohtoshi R."/>
            <person name="Moran D.A.P."/>
            <person name="Shinohara A."/>
            <person name="Yoshida Y."/>
            <person name="Fujiwara M."/>
            <person name="Mori M."/>
            <person name="Tomita M."/>
            <person name="Arakawa K."/>
        </authorList>
    </citation>
    <scope>NUCLEOTIDE SEQUENCE [LARGE SCALE GENOMIC DNA]</scope>
</reference>
<accession>A0A4Y2M556</accession>
<name>A0A4Y2M556_ARAVE</name>
<sequence>MSVSEPTVVDWKSFCREVCVDRLVKDSKEELGGVGMIVEIDETIRGHRDKIAGERFPRCVIYDLVEDTKEEDVQQALANATDAEAEDFKISFKMRGKGGKSHFVVAAIPSLILALLEVKKITINWMKHNIREHLHIKTNNDLSAGSKSKYEWILSKITSPHHL</sequence>
<protein>
    <submittedName>
        <fullName evidence="1">Uncharacterized protein</fullName>
    </submittedName>
</protein>
<organism evidence="1 2">
    <name type="scientific">Araneus ventricosus</name>
    <name type="common">Orbweaver spider</name>
    <name type="synonym">Epeira ventricosa</name>
    <dbReference type="NCBI Taxonomy" id="182803"/>
    <lineage>
        <taxon>Eukaryota</taxon>
        <taxon>Metazoa</taxon>
        <taxon>Ecdysozoa</taxon>
        <taxon>Arthropoda</taxon>
        <taxon>Chelicerata</taxon>
        <taxon>Arachnida</taxon>
        <taxon>Araneae</taxon>
        <taxon>Araneomorphae</taxon>
        <taxon>Entelegynae</taxon>
        <taxon>Araneoidea</taxon>
        <taxon>Araneidae</taxon>
        <taxon>Araneus</taxon>
    </lineage>
</organism>
<dbReference type="Proteomes" id="UP000499080">
    <property type="component" value="Unassembled WGS sequence"/>
</dbReference>
<gene>
    <name evidence="1" type="ORF">AVEN_10400_1</name>
</gene>
<dbReference type="AlphaFoldDB" id="A0A4Y2M556"/>
<evidence type="ECO:0000313" key="1">
    <source>
        <dbReference type="EMBL" id="GBN22208.1"/>
    </source>
</evidence>
<proteinExistence type="predicted"/>
<dbReference type="OrthoDB" id="6775559at2759"/>
<dbReference type="EMBL" id="BGPR01121707">
    <property type="protein sequence ID" value="GBN22208.1"/>
    <property type="molecule type" value="Genomic_DNA"/>
</dbReference>
<comment type="caution">
    <text evidence="1">The sequence shown here is derived from an EMBL/GenBank/DDBJ whole genome shotgun (WGS) entry which is preliminary data.</text>
</comment>